<dbReference type="Gene3D" id="1.10.3720.10">
    <property type="entry name" value="MetI-like"/>
    <property type="match status" value="1"/>
</dbReference>
<dbReference type="GO" id="GO:0022857">
    <property type="term" value="F:transmembrane transporter activity"/>
    <property type="evidence" value="ECO:0007669"/>
    <property type="project" value="InterPro"/>
</dbReference>
<evidence type="ECO:0000256" key="3">
    <source>
        <dbReference type="ARBA" id="ARBA00022475"/>
    </source>
</evidence>
<evidence type="ECO:0000256" key="4">
    <source>
        <dbReference type="ARBA" id="ARBA00022692"/>
    </source>
</evidence>
<dbReference type="InterPro" id="IPR000515">
    <property type="entry name" value="MetI-like"/>
</dbReference>
<dbReference type="SUPFAM" id="SSF161098">
    <property type="entry name" value="MetI-like"/>
    <property type="match status" value="1"/>
</dbReference>
<reference evidence="10 11" key="1">
    <citation type="submission" date="2020-08" db="EMBL/GenBank/DDBJ databases">
        <title>Sequencing the genomes of 1000 actinobacteria strains.</title>
        <authorList>
            <person name="Klenk H.-P."/>
        </authorList>
    </citation>
    <scope>NUCLEOTIDE SEQUENCE [LARGE SCALE GENOMIC DNA]</scope>
    <source>
        <strain evidence="10 11">DSM 22826</strain>
    </source>
</reference>
<feature type="transmembrane region" description="Helical" evidence="8">
    <location>
        <begin position="142"/>
        <end position="161"/>
    </location>
</feature>
<gene>
    <name evidence="10" type="ORF">E9229_003797</name>
</gene>
<dbReference type="PANTHER" id="PTHR30614">
    <property type="entry name" value="MEMBRANE COMPONENT OF AMINO ACID ABC TRANSPORTER"/>
    <property type="match status" value="1"/>
</dbReference>
<keyword evidence="4 8" id="KW-0812">Transmembrane</keyword>
<keyword evidence="5" id="KW-0029">Amino-acid transport</keyword>
<evidence type="ECO:0000313" key="10">
    <source>
        <dbReference type="EMBL" id="MBB2997525.1"/>
    </source>
</evidence>
<dbReference type="EMBL" id="JACHVS010000005">
    <property type="protein sequence ID" value="MBB2997525.1"/>
    <property type="molecule type" value="Genomic_DNA"/>
</dbReference>
<sequence>MMDVVVTMLPALWASLTLTLAISIIGFPLGAILGFGMYLLPKRAGATLWVITEIGRGFPALVIIYFVAFGLPKVGVVLPPLTAVVLALGFTTASYTAEIFRSSLIAIPPGQTEAAHAVGLGTIKILWFITGRQALRIALPPLVGFLILVFQGTSLAYSVGVPELMSVAYTDGVVKFKVGEYLMVGAGLYLIVSLILEWLIVRITRERGAKLHGRSKKTIDGGREAALV</sequence>
<keyword evidence="2 8" id="KW-0813">Transport</keyword>
<evidence type="ECO:0000256" key="5">
    <source>
        <dbReference type="ARBA" id="ARBA00022970"/>
    </source>
</evidence>
<keyword evidence="11" id="KW-1185">Reference proteome</keyword>
<accession>A0A839QS69</accession>
<comment type="subcellular location">
    <subcellularLocation>
        <location evidence="1 8">Cell membrane</location>
        <topology evidence="1 8">Multi-pass membrane protein</topology>
    </subcellularLocation>
</comment>
<dbReference type="AlphaFoldDB" id="A0A839QS69"/>
<dbReference type="NCBIfam" id="TIGR01726">
    <property type="entry name" value="HEQRo_perm_3TM"/>
    <property type="match status" value="1"/>
</dbReference>
<dbReference type="InterPro" id="IPR035906">
    <property type="entry name" value="MetI-like_sf"/>
</dbReference>
<evidence type="ECO:0000256" key="2">
    <source>
        <dbReference type="ARBA" id="ARBA00022448"/>
    </source>
</evidence>
<comment type="caution">
    <text evidence="10">The sequence shown here is derived from an EMBL/GenBank/DDBJ whole genome shotgun (WGS) entry which is preliminary data.</text>
</comment>
<evidence type="ECO:0000256" key="6">
    <source>
        <dbReference type="ARBA" id="ARBA00022989"/>
    </source>
</evidence>
<name>A0A839QS69_9MICC</name>
<evidence type="ECO:0000313" key="11">
    <source>
        <dbReference type="Proteomes" id="UP000523000"/>
    </source>
</evidence>
<feature type="domain" description="ABC transmembrane type-1" evidence="9">
    <location>
        <begin position="12"/>
        <end position="200"/>
    </location>
</feature>
<evidence type="ECO:0000256" key="7">
    <source>
        <dbReference type="ARBA" id="ARBA00023136"/>
    </source>
</evidence>
<proteinExistence type="inferred from homology"/>
<protein>
    <submittedName>
        <fullName evidence="10">His/Glu/Gln/Arg/opine family amino acid ABC transporter permease subunit</fullName>
    </submittedName>
</protein>
<dbReference type="GO" id="GO:0043190">
    <property type="term" value="C:ATP-binding cassette (ABC) transporter complex"/>
    <property type="evidence" value="ECO:0007669"/>
    <property type="project" value="InterPro"/>
</dbReference>
<feature type="transmembrane region" description="Helical" evidence="8">
    <location>
        <begin position="181"/>
        <end position="201"/>
    </location>
</feature>
<dbReference type="InterPro" id="IPR043429">
    <property type="entry name" value="ArtM/GltK/GlnP/TcyL/YhdX-like"/>
</dbReference>
<organism evidence="10 11">
    <name type="scientific">Paeniglutamicibacter cryotolerans</name>
    <dbReference type="NCBI Taxonomy" id="670079"/>
    <lineage>
        <taxon>Bacteria</taxon>
        <taxon>Bacillati</taxon>
        <taxon>Actinomycetota</taxon>
        <taxon>Actinomycetes</taxon>
        <taxon>Micrococcales</taxon>
        <taxon>Micrococcaceae</taxon>
        <taxon>Paeniglutamicibacter</taxon>
    </lineage>
</organism>
<evidence type="ECO:0000259" key="9">
    <source>
        <dbReference type="PROSITE" id="PS50928"/>
    </source>
</evidence>
<dbReference type="Pfam" id="PF00528">
    <property type="entry name" value="BPD_transp_1"/>
    <property type="match status" value="1"/>
</dbReference>
<keyword evidence="6 8" id="KW-1133">Transmembrane helix</keyword>
<dbReference type="Proteomes" id="UP000523000">
    <property type="component" value="Unassembled WGS sequence"/>
</dbReference>
<feature type="transmembrane region" description="Helical" evidence="8">
    <location>
        <begin position="77"/>
        <end position="97"/>
    </location>
</feature>
<comment type="similarity">
    <text evidence="8">Belongs to the binding-protein-dependent transport system permease family.</text>
</comment>
<feature type="transmembrane region" description="Helical" evidence="8">
    <location>
        <begin position="47"/>
        <end position="71"/>
    </location>
</feature>
<dbReference type="InterPro" id="IPR010065">
    <property type="entry name" value="AA_ABC_transptr_permease_3TM"/>
</dbReference>
<keyword evidence="3" id="KW-1003">Cell membrane</keyword>
<evidence type="ECO:0000256" key="8">
    <source>
        <dbReference type="RuleBase" id="RU363032"/>
    </source>
</evidence>
<dbReference type="CDD" id="cd06261">
    <property type="entry name" value="TM_PBP2"/>
    <property type="match status" value="1"/>
</dbReference>
<evidence type="ECO:0000256" key="1">
    <source>
        <dbReference type="ARBA" id="ARBA00004651"/>
    </source>
</evidence>
<feature type="transmembrane region" description="Helical" evidence="8">
    <location>
        <begin position="12"/>
        <end position="40"/>
    </location>
</feature>
<dbReference type="GO" id="GO:0006865">
    <property type="term" value="P:amino acid transport"/>
    <property type="evidence" value="ECO:0007669"/>
    <property type="project" value="UniProtKB-KW"/>
</dbReference>
<dbReference type="PANTHER" id="PTHR30614:SF0">
    <property type="entry name" value="L-CYSTINE TRANSPORT SYSTEM PERMEASE PROTEIN TCYL"/>
    <property type="match status" value="1"/>
</dbReference>
<dbReference type="PROSITE" id="PS50928">
    <property type="entry name" value="ABC_TM1"/>
    <property type="match status" value="1"/>
</dbReference>
<keyword evidence="7 8" id="KW-0472">Membrane</keyword>